<reference evidence="3 4" key="1">
    <citation type="submission" date="2018-07" db="EMBL/GenBank/DDBJ databases">
        <title>Lottiidibacillus patelloidae gen. nov., sp. nov., isolated from the intestinal tract of a marine limpet and the reclassification of B. taeanensis BH030017T, B. algicola KMM 3737T and B. hwajinpoensis SW-72T as genus Lottiidibacillus.</title>
        <authorList>
            <person name="Liu R."/>
            <person name="Huang Z."/>
        </authorList>
    </citation>
    <scope>NUCLEOTIDE SEQUENCE [LARGE SCALE GENOMIC DNA]</scope>
    <source>
        <strain evidence="3 4">BH030017</strain>
    </source>
</reference>
<dbReference type="OrthoDB" id="2240743at2"/>
<evidence type="ECO:0000259" key="1">
    <source>
        <dbReference type="Pfam" id="PF13349"/>
    </source>
</evidence>
<dbReference type="Proteomes" id="UP000253314">
    <property type="component" value="Unassembled WGS sequence"/>
</dbReference>
<sequence length="361" mass="40197">MSDEKKMILKMVEDGKISVEEAERLLKAVGEKEALKDEEPVSSLSTYIDMESKKEKTESYKQSSSVSKVTQFLGSLVQKIKDVDLDFNFGPSEAVNHIFHQEVKDLQDLHVSLKNGDVHFVPWEQAHVQIDCKAKVYKVTNSKEARQKFLREAVVSVKNNSLSFICHEAEIKAAATIFIPMKVYETIAVKMFNGHVSGKNMNVEKLKIKTVNGNLAFTNIKSHEGNFETANGALEVEDSVFHKVELETVNGAIKAAGCFKEIEAESLNGAIIIEMKHDGIVNVKSMTGSVNVCVPEKFRVDGELKSAVGALSCELSSFEIEEEKKEMAARFLKFYANKEFEKQITITANSKAGSISVKNLY</sequence>
<gene>
    <name evidence="3" type="ORF">DS031_00055</name>
</gene>
<comment type="caution">
    <text evidence="3">The sequence shown here is derived from an EMBL/GenBank/DDBJ whole genome shotgun (WGS) entry which is preliminary data.</text>
</comment>
<name>A0A366Y1D6_9BACI</name>
<dbReference type="InterPro" id="IPR053959">
    <property type="entry name" value="YvlB/LiaX_N"/>
</dbReference>
<dbReference type="RefSeq" id="WP_113803890.1">
    <property type="nucleotide sequence ID" value="NZ_QOCW01000001.1"/>
</dbReference>
<protein>
    <submittedName>
        <fullName evidence="3">DUF4097 domain-containing protein</fullName>
    </submittedName>
</protein>
<evidence type="ECO:0000313" key="3">
    <source>
        <dbReference type="EMBL" id="RBW71185.1"/>
    </source>
</evidence>
<dbReference type="InterPro" id="IPR016599">
    <property type="entry name" value="UCP012569"/>
</dbReference>
<dbReference type="AlphaFoldDB" id="A0A366Y1D6"/>
<dbReference type="PANTHER" id="PTHR34094:SF1">
    <property type="entry name" value="PROTEIN FAM185A"/>
    <property type="match status" value="1"/>
</dbReference>
<dbReference type="EMBL" id="QOCW01000001">
    <property type="protein sequence ID" value="RBW71185.1"/>
    <property type="molecule type" value="Genomic_DNA"/>
</dbReference>
<feature type="domain" description="YvlB/LiaX N-terminal" evidence="2">
    <location>
        <begin position="3"/>
        <end position="33"/>
    </location>
</feature>
<evidence type="ECO:0000313" key="4">
    <source>
        <dbReference type="Proteomes" id="UP000253314"/>
    </source>
</evidence>
<dbReference type="Pfam" id="PF13349">
    <property type="entry name" value="DUF4097"/>
    <property type="match status" value="1"/>
</dbReference>
<organism evidence="3 4">
    <name type="scientific">Bacillus taeanensis</name>
    <dbReference type="NCBI Taxonomy" id="273032"/>
    <lineage>
        <taxon>Bacteria</taxon>
        <taxon>Bacillati</taxon>
        <taxon>Bacillota</taxon>
        <taxon>Bacilli</taxon>
        <taxon>Bacillales</taxon>
        <taxon>Bacillaceae</taxon>
        <taxon>Bacillus</taxon>
    </lineage>
</organism>
<accession>A0A366Y1D6</accession>
<keyword evidence="4" id="KW-1185">Reference proteome</keyword>
<proteinExistence type="predicted"/>
<dbReference type="Pfam" id="PF22746">
    <property type="entry name" value="SHOCT-like_DUF2089-C"/>
    <property type="match status" value="1"/>
</dbReference>
<feature type="domain" description="DUF4097" evidence="1">
    <location>
        <begin position="109"/>
        <end position="349"/>
    </location>
</feature>
<dbReference type="PIRSF" id="PIRSF012569">
    <property type="entry name" value="UCP012569"/>
    <property type="match status" value="1"/>
</dbReference>
<evidence type="ECO:0000259" key="2">
    <source>
        <dbReference type="Pfam" id="PF22746"/>
    </source>
</evidence>
<dbReference type="PANTHER" id="PTHR34094">
    <property type="match status" value="1"/>
</dbReference>
<dbReference type="InterPro" id="IPR025164">
    <property type="entry name" value="Toastrack_DUF4097"/>
</dbReference>